<dbReference type="Gene3D" id="2.30.110.10">
    <property type="entry name" value="Electron Transport, Fmn-binding Protein, Chain A"/>
    <property type="match status" value="1"/>
</dbReference>
<reference evidence="3 4" key="1">
    <citation type="journal article" date="2018" name="Mycol. Prog.">
        <title>Coniella lustricola, a new species from submerged detritus.</title>
        <authorList>
            <person name="Raudabaugh D.B."/>
            <person name="Iturriaga T."/>
            <person name="Carver A."/>
            <person name="Mondo S."/>
            <person name="Pangilinan J."/>
            <person name="Lipzen A."/>
            <person name="He G."/>
            <person name="Amirebrahimi M."/>
            <person name="Grigoriev I.V."/>
            <person name="Miller A.N."/>
        </authorList>
    </citation>
    <scope>NUCLEOTIDE SEQUENCE [LARGE SCALE GENOMIC DNA]</scope>
    <source>
        <strain evidence="3 4">B22-T-1</strain>
    </source>
</reference>
<evidence type="ECO:0000259" key="2">
    <source>
        <dbReference type="Pfam" id="PF12766"/>
    </source>
</evidence>
<accession>A0A2T2ZWQ8</accession>
<dbReference type="Pfam" id="PF12766">
    <property type="entry name" value="Pyridox_oxase_2"/>
    <property type="match status" value="1"/>
</dbReference>
<sequence length="312" mass="33466">MAAQSSSSSQPASTPAAAPWRAQFLSDISQMDQPSFTFTSLHHSSSGVVPRGRTCIYRGLWASLPPNDKNTAKRNPNLFESDMPVLTSDARMAKVPELYASLPSSANSNGNHASDADVSHSGGGGPVEAMFWAVPTGTQWRIRGRAWVLAANDISGSSEGAQAVRTALLARMRAASDKSSDDSNGNGNSNSNSNGQQDGDWDWEREVNAQFGNLGPGMRGSFKNPSPGTPRANAPKAGEGLGQKVGDELLEDEIARRNFRVVVIVPEEVDLVNLKDPADQRRWLYTYVGEGAQASKPGAKIEGEWEVVELWP</sequence>
<dbReference type="AlphaFoldDB" id="A0A2T2ZWQ8"/>
<evidence type="ECO:0000256" key="1">
    <source>
        <dbReference type="SAM" id="MobiDB-lite"/>
    </source>
</evidence>
<name>A0A2T2ZWQ8_9PEZI</name>
<proteinExistence type="predicted"/>
<evidence type="ECO:0000313" key="3">
    <source>
        <dbReference type="EMBL" id="PSR78544.1"/>
    </source>
</evidence>
<evidence type="ECO:0000313" key="4">
    <source>
        <dbReference type="Proteomes" id="UP000241462"/>
    </source>
</evidence>
<feature type="region of interest" description="Disordered" evidence="1">
    <location>
        <begin position="212"/>
        <end position="242"/>
    </location>
</feature>
<keyword evidence="4" id="KW-1185">Reference proteome</keyword>
<dbReference type="InterPro" id="IPR012349">
    <property type="entry name" value="Split_barrel_FMN-bd"/>
</dbReference>
<dbReference type="STRING" id="2025994.A0A2T2ZWQ8"/>
<feature type="compositionally biased region" description="Low complexity" evidence="1">
    <location>
        <begin position="182"/>
        <end position="198"/>
    </location>
</feature>
<gene>
    <name evidence="3" type="ORF">BD289DRAFT_456217</name>
</gene>
<dbReference type="EMBL" id="KZ678601">
    <property type="protein sequence ID" value="PSR78544.1"/>
    <property type="molecule type" value="Genomic_DNA"/>
</dbReference>
<organism evidence="3 4">
    <name type="scientific">Coniella lustricola</name>
    <dbReference type="NCBI Taxonomy" id="2025994"/>
    <lineage>
        <taxon>Eukaryota</taxon>
        <taxon>Fungi</taxon>
        <taxon>Dikarya</taxon>
        <taxon>Ascomycota</taxon>
        <taxon>Pezizomycotina</taxon>
        <taxon>Sordariomycetes</taxon>
        <taxon>Sordariomycetidae</taxon>
        <taxon>Diaporthales</taxon>
        <taxon>Schizoparmaceae</taxon>
        <taxon>Coniella</taxon>
    </lineage>
</organism>
<dbReference type="GO" id="GO:0010181">
    <property type="term" value="F:FMN binding"/>
    <property type="evidence" value="ECO:0007669"/>
    <property type="project" value="InterPro"/>
</dbReference>
<dbReference type="SUPFAM" id="SSF50475">
    <property type="entry name" value="FMN-binding split barrel"/>
    <property type="match status" value="1"/>
</dbReference>
<dbReference type="Proteomes" id="UP000241462">
    <property type="component" value="Unassembled WGS sequence"/>
</dbReference>
<dbReference type="PANTHER" id="PTHR28243">
    <property type="entry name" value="AGL049CP"/>
    <property type="match status" value="1"/>
</dbReference>
<dbReference type="InterPro" id="IPR024624">
    <property type="entry name" value="Pyridox_Oxase_Alr4036_FMN-bd"/>
</dbReference>
<feature type="region of interest" description="Disordered" evidence="1">
    <location>
        <begin position="174"/>
        <end position="200"/>
    </location>
</feature>
<protein>
    <submittedName>
        <fullName evidence="3">Pyridoxamine 5'-phosphate oxidase-domain-containing protein</fullName>
    </submittedName>
</protein>
<dbReference type="OrthoDB" id="5394411at2759"/>
<dbReference type="InParanoid" id="A0A2T2ZWQ8"/>
<dbReference type="PANTHER" id="PTHR28243:SF1">
    <property type="entry name" value="PYRIDOXAMINE 5'-PHOSPHATE OXIDASE ALR4036 FAMILY FMN-BINDING DOMAIN-CONTAINING PROTEIN"/>
    <property type="match status" value="1"/>
</dbReference>
<feature type="domain" description="Pyridoxamine 5'-phosphate oxidase Alr4036 family FMN-binding" evidence="2">
    <location>
        <begin position="18"/>
        <end position="149"/>
    </location>
</feature>